<reference evidence="7 8" key="1">
    <citation type="journal article" date="2014" name="ISME J.">
        <title>Candidatus Competibacter-lineage genomes retrieved from metagenomes reveal functional metabolic diversity.</title>
        <authorList>
            <person name="McIlroy S.J."/>
            <person name="Albertsen M."/>
            <person name="Andresen E.K."/>
            <person name="Saunders A.M."/>
            <person name="Kristiansen R."/>
            <person name="Stokholm-Bjerregaard M."/>
            <person name="Nielsen K.L."/>
            <person name="Nielsen P.H."/>
        </authorList>
    </citation>
    <scope>NUCLEOTIDE SEQUENCE [LARGE SCALE GENOMIC DNA]</scope>
    <source>
        <strain evidence="7 8">Run_B_J11</strain>
    </source>
</reference>
<dbReference type="PANTHER" id="PTHR43701">
    <property type="entry name" value="MEMBRANE TRANSPORTER PROTEIN MJ0441-RELATED"/>
    <property type="match status" value="1"/>
</dbReference>
<evidence type="ECO:0000256" key="6">
    <source>
        <dbReference type="RuleBase" id="RU363041"/>
    </source>
</evidence>
<evidence type="ECO:0000256" key="4">
    <source>
        <dbReference type="ARBA" id="ARBA00022989"/>
    </source>
</evidence>
<feature type="transmembrane region" description="Helical" evidence="6">
    <location>
        <begin position="70"/>
        <end position="89"/>
    </location>
</feature>
<proteinExistence type="inferred from homology"/>
<name>A0A7U7G7R5_9GAMM</name>
<protein>
    <recommendedName>
        <fullName evidence="6">Probable membrane transporter protein</fullName>
    </recommendedName>
</protein>
<comment type="subcellular location">
    <subcellularLocation>
        <location evidence="6">Cell membrane</location>
        <topology evidence="6">Multi-pass membrane protein</topology>
    </subcellularLocation>
    <subcellularLocation>
        <location evidence="1">Membrane</location>
        <topology evidence="1">Multi-pass membrane protein</topology>
    </subcellularLocation>
</comment>
<feature type="transmembrane region" description="Helical" evidence="6">
    <location>
        <begin position="195"/>
        <end position="216"/>
    </location>
</feature>
<evidence type="ECO:0000256" key="1">
    <source>
        <dbReference type="ARBA" id="ARBA00004141"/>
    </source>
</evidence>
<comment type="caution">
    <text evidence="7">The sequence shown here is derived from an EMBL/GenBank/DDBJ whole genome shotgun (WGS) entry which is preliminary data.</text>
</comment>
<evidence type="ECO:0000313" key="7">
    <source>
        <dbReference type="EMBL" id="CDH43213.1"/>
    </source>
</evidence>
<dbReference type="EMBL" id="CBTK010000013">
    <property type="protein sequence ID" value="CDH43213.1"/>
    <property type="molecule type" value="Genomic_DNA"/>
</dbReference>
<evidence type="ECO:0000256" key="2">
    <source>
        <dbReference type="ARBA" id="ARBA00009142"/>
    </source>
</evidence>
<evidence type="ECO:0000256" key="5">
    <source>
        <dbReference type="ARBA" id="ARBA00023136"/>
    </source>
</evidence>
<dbReference type="RefSeq" id="WP_034430215.1">
    <property type="nucleotide sequence ID" value="NZ_CBTK010000013.1"/>
</dbReference>
<keyword evidence="5 6" id="KW-0472">Membrane</keyword>
<feature type="transmembrane region" description="Helical" evidence="6">
    <location>
        <begin position="95"/>
        <end position="112"/>
    </location>
</feature>
<dbReference type="InterPro" id="IPR051598">
    <property type="entry name" value="TSUP/Inactive_protease-like"/>
</dbReference>
<feature type="transmembrane region" description="Helical" evidence="6">
    <location>
        <begin position="255"/>
        <end position="276"/>
    </location>
</feature>
<dbReference type="Pfam" id="PF01925">
    <property type="entry name" value="TauE"/>
    <property type="match status" value="1"/>
</dbReference>
<feature type="transmembrane region" description="Helical" evidence="6">
    <location>
        <begin position="156"/>
        <end position="189"/>
    </location>
</feature>
<keyword evidence="8" id="KW-1185">Reference proteome</keyword>
<dbReference type="GO" id="GO:0005886">
    <property type="term" value="C:plasma membrane"/>
    <property type="evidence" value="ECO:0007669"/>
    <property type="project" value="UniProtKB-SubCell"/>
</dbReference>
<accession>A0A7U7G7R5</accession>
<gene>
    <name evidence="7" type="ORF">BN874_110015</name>
</gene>
<dbReference type="InterPro" id="IPR002781">
    <property type="entry name" value="TM_pro_TauE-like"/>
</dbReference>
<feature type="transmembrane region" description="Helical" evidence="6">
    <location>
        <begin position="223"/>
        <end position="243"/>
    </location>
</feature>
<dbReference type="Proteomes" id="UP000019184">
    <property type="component" value="Unassembled WGS sequence"/>
</dbReference>
<evidence type="ECO:0000313" key="8">
    <source>
        <dbReference type="Proteomes" id="UP000019184"/>
    </source>
</evidence>
<keyword evidence="6" id="KW-1003">Cell membrane</keyword>
<keyword evidence="4 6" id="KW-1133">Transmembrane helix</keyword>
<dbReference type="OrthoDB" id="8559161at2"/>
<keyword evidence="3 6" id="KW-0812">Transmembrane</keyword>
<sequence length="280" mass="28600">MVSLLFGLLVGFSLGLTGGGGSIFAVPLLVYGLAMPAHEAVGVSLVAVGATALAGAIVRLRRREVEIKTALLFGVAGMIGAPLGTGLGAKLPAELLLGGFALLMLLVAVRMWRKAVRNPEEAKVVRAGEHASDTAEGPACRVNPAGGLTLTSRCALMLALTGMITGLLSGLFGVGGGFLIVPALVLVASLPMHRAVATSLLVIAIISAAGSASYLLAGRPLALEVTALFVFGGLFGMGLGAKLSHRLAGPQLQKLFAVMMVSVAIYMLVHVLESVLRWNS</sequence>
<comment type="similarity">
    <text evidence="2 6">Belongs to the 4-toluene sulfonate uptake permease (TSUP) (TC 2.A.102) family.</text>
</comment>
<evidence type="ECO:0000256" key="3">
    <source>
        <dbReference type="ARBA" id="ARBA00022692"/>
    </source>
</evidence>
<dbReference type="PANTHER" id="PTHR43701:SF2">
    <property type="entry name" value="MEMBRANE TRANSPORTER PROTEIN YJNA-RELATED"/>
    <property type="match status" value="1"/>
</dbReference>
<dbReference type="AlphaFoldDB" id="A0A7U7G7R5"/>
<feature type="transmembrane region" description="Helical" evidence="6">
    <location>
        <begin position="41"/>
        <end position="58"/>
    </location>
</feature>
<organism evidence="7 8">
    <name type="scientific">Candidatus Contendobacter odensis Run_B_J11</name>
    <dbReference type="NCBI Taxonomy" id="1400861"/>
    <lineage>
        <taxon>Bacteria</taxon>
        <taxon>Pseudomonadati</taxon>
        <taxon>Pseudomonadota</taxon>
        <taxon>Gammaproteobacteria</taxon>
        <taxon>Candidatus Competibacteraceae</taxon>
        <taxon>Candidatus Contendibacter</taxon>
    </lineage>
</organism>